<name>A0A0C2SSZ7_AMAMK</name>
<dbReference type="AlphaFoldDB" id="A0A0C2SSZ7"/>
<dbReference type="Gene3D" id="3.60.130.30">
    <property type="match status" value="1"/>
</dbReference>
<evidence type="ECO:0008006" key="3">
    <source>
        <dbReference type="Google" id="ProtNLM"/>
    </source>
</evidence>
<organism evidence="1 2">
    <name type="scientific">Amanita muscaria (strain Koide BX008)</name>
    <dbReference type="NCBI Taxonomy" id="946122"/>
    <lineage>
        <taxon>Eukaryota</taxon>
        <taxon>Fungi</taxon>
        <taxon>Dikarya</taxon>
        <taxon>Basidiomycota</taxon>
        <taxon>Agaricomycotina</taxon>
        <taxon>Agaricomycetes</taxon>
        <taxon>Agaricomycetidae</taxon>
        <taxon>Agaricales</taxon>
        <taxon>Pluteineae</taxon>
        <taxon>Amanitaceae</taxon>
        <taxon>Amanita</taxon>
    </lineage>
</organism>
<dbReference type="Proteomes" id="UP000054549">
    <property type="component" value="Unassembled WGS sequence"/>
</dbReference>
<accession>A0A0C2SSZ7</accession>
<sequence>MTLSLRRIYPSFLVKKFGVVVSEGRMEEIREKWKMFMETGAKPSSVKHTGRGIKPAFHFGIWRRYQSIPFITKDSNSKNENQNVASDAFLMLIRNSFAREIATFTEHYSPKLWAKQKGISSYLSQFQHISCRKALDFQSAFTAVAVKEGNSERIHIDSNDQGITWVLPIGEWEGGNLVFPQLGLEVPLRSGELLGFSANLLAHYCTRIKSGNRLVITMFTCKHIFGDSLLYSELVN</sequence>
<keyword evidence="2" id="KW-1185">Reference proteome</keyword>
<evidence type="ECO:0000313" key="1">
    <source>
        <dbReference type="EMBL" id="KIL57144.1"/>
    </source>
</evidence>
<dbReference type="InParanoid" id="A0A0C2SSZ7"/>
<gene>
    <name evidence="1" type="ORF">M378DRAFT_88260</name>
</gene>
<dbReference type="EMBL" id="KN818381">
    <property type="protein sequence ID" value="KIL57144.1"/>
    <property type="molecule type" value="Genomic_DNA"/>
</dbReference>
<dbReference type="HOGENOM" id="CLU_100847_0_0_1"/>
<dbReference type="OrthoDB" id="3249298at2759"/>
<evidence type="ECO:0000313" key="2">
    <source>
        <dbReference type="Proteomes" id="UP000054549"/>
    </source>
</evidence>
<protein>
    <recommendedName>
        <fullName evidence="3">Fe2OG dioxygenase domain-containing protein</fullName>
    </recommendedName>
</protein>
<reference evidence="1 2" key="1">
    <citation type="submission" date="2014-04" db="EMBL/GenBank/DDBJ databases">
        <title>Evolutionary Origins and Diversification of the Mycorrhizal Mutualists.</title>
        <authorList>
            <consortium name="DOE Joint Genome Institute"/>
            <consortium name="Mycorrhizal Genomics Consortium"/>
            <person name="Kohler A."/>
            <person name="Kuo A."/>
            <person name="Nagy L.G."/>
            <person name="Floudas D."/>
            <person name="Copeland A."/>
            <person name="Barry K.W."/>
            <person name="Cichocki N."/>
            <person name="Veneault-Fourrey C."/>
            <person name="LaButti K."/>
            <person name="Lindquist E.A."/>
            <person name="Lipzen A."/>
            <person name="Lundell T."/>
            <person name="Morin E."/>
            <person name="Murat C."/>
            <person name="Riley R."/>
            <person name="Ohm R."/>
            <person name="Sun H."/>
            <person name="Tunlid A."/>
            <person name="Henrissat B."/>
            <person name="Grigoriev I.V."/>
            <person name="Hibbett D.S."/>
            <person name="Martin F."/>
        </authorList>
    </citation>
    <scope>NUCLEOTIDE SEQUENCE [LARGE SCALE GENOMIC DNA]</scope>
    <source>
        <strain evidence="1 2">Koide BX008</strain>
    </source>
</reference>
<proteinExistence type="predicted"/>